<reference evidence="5 6" key="1">
    <citation type="submission" date="2017-03" db="EMBL/GenBank/DDBJ databases">
        <title>Widespread Adenine N6-methylation of Active Genes in Fungi.</title>
        <authorList>
            <consortium name="DOE Joint Genome Institute"/>
            <person name="Mondo S.J."/>
            <person name="Dannebaum R.O."/>
            <person name="Kuo R.C."/>
            <person name="Louie K.B."/>
            <person name="Bewick A.J."/>
            <person name="Labutti K."/>
            <person name="Haridas S."/>
            <person name="Kuo A."/>
            <person name="Salamov A."/>
            <person name="Ahrendt S.R."/>
            <person name="Lau R."/>
            <person name="Bowen B.P."/>
            <person name="Lipzen A."/>
            <person name="Sullivan W."/>
            <person name="Andreopoulos W.B."/>
            <person name="Clum A."/>
            <person name="Lindquist E."/>
            <person name="Daum C."/>
            <person name="Northen T.R."/>
            <person name="Ramamoorthy G."/>
            <person name="Schmitz R.J."/>
            <person name="Gryganskyi A."/>
            <person name="Culley D."/>
            <person name="Magnuson J."/>
            <person name="James T.Y."/>
            <person name="O'Malley M.A."/>
            <person name="Stajich J.E."/>
            <person name="Spatafora J.W."/>
            <person name="Visel A."/>
            <person name="Grigoriev I.V."/>
        </authorList>
    </citation>
    <scope>NUCLEOTIDE SEQUENCE [LARGE SCALE GENOMIC DNA]</scope>
    <source>
        <strain evidence="5 6">NRRL Y-17943</strain>
    </source>
</reference>
<dbReference type="RefSeq" id="XP_021870684.1">
    <property type="nucleotide sequence ID" value="XM_022017475.1"/>
</dbReference>
<evidence type="ECO:0000259" key="3">
    <source>
        <dbReference type="PROSITE" id="PS00022"/>
    </source>
</evidence>
<feature type="signal peptide" evidence="2">
    <location>
        <begin position="1"/>
        <end position="19"/>
    </location>
</feature>
<name>A0A1Y1UHQ1_9TREE</name>
<keyword evidence="1" id="KW-0472">Membrane</keyword>
<organism evidence="5 6">
    <name type="scientific">Kockovaella imperatae</name>
    <dbReference type="NCBI Taxonomy" id="4999"/>
    <lineage>
        <taxon>Eukaryota</taxon>
        <taxon>Fungi</taxon>
        <taxon>Dikarya</taxon>
        <taxon>Basidiomycota</taxon>
        <taxon>Agaricomycotina</taxon>
        <taxon>Tremellomycetes</taxon>
        <taxon>Tremellales</taxon>
        <taxon>Cuniculitremaceae</taxon>
        <taxon>Kockovaella</taxon>
    </lineage>
</organism>
<dbReference type="OrthoDB" id="5583277at2759"/>
<feature type="transmembrane region" description="Helical" evidence="1">
    <location>
        <begin position="333"/>
        <end position="357"/>
    </location>
</feature>
<keyword evidence="1" id="KW-1133">Transmembrane helix</keyword>
<feature type="chain" id="PRO_5013276854" description="EGF-like domain-containing protein" evidence="2">
    <location>
        <begin position="20"/>
        <end position="377"/>
    </location>
</feature>
<dbReference type="AlphaFoldDB" id="A0A1Y1UHQ1"/>
<evidence type="ECO:0000259" key="4">
    <source>
        <dbReference type="PROSITE" id="PS01186"/>
    </source>
</evidence>
<protein>
    <recommendedName>
        <fullName evidence="3 4">EGF-like domain-containing protein</fullName>
    </recommendedName>
</protein>
<gene>
    <name evidence="5" type="ORF">BD324DRAFT_642285</name>
</gene>
<keyword evidence="1" id="KW-0812">Transmembrane</keyword>
<sequence length="377" mass="40127">MRLNHLSIPLLAVASTSLAYQAQEPFQIYLYPTPSDASPLASAPTLTAAQAKAVLSHHLGEAIGDFEEIPSDEGLWSHLLHMWSGDHRGHGLSQASGSGRTKAKVVIIEGGVTAQDVLPTSLPTSPSFYLEDGSSTSSLLAPYLRSASNLLDHILESLPEWTKSSKDTFELAGTRAATALGHELECLTAMADSIPWLDSVKHSSTWEAISIHGLSHVNKQDEVWEEGRKGVQAGLAAMTTPDSPPLLLIIRPSTSPRLYARALPPILKARQEAGNTTMSCYASEDDCKSATSCNGRGSCALQSKTDNGECWGCKCSSGYAGTTCQKNDYSTPFILIVFSTLLLSILAIGSVALLYTVGETKLPSTLNLAVGGSIKRD</sequence>
<dbReference type="InterPro" id="IPR000742">
    <property type="entry name" value="EGF"/>
</dbReference>
<dbReference type="PANTHER" id="PTHR36853:SF1">
    <property type="entry name" value="DUF3844 DOMAIN-CONTAINING PROTEIN"/>
    <property type="match status" value="1"/>
</dbReference>
<dbReference type="EMBL" id="NBSH01000007">
    <property type="protein sequence ID" value="ORX36615.1"/>
    <property type="molecule type" value="Genomic_DNA"/>
</dbReference>
<keyword evidence="6" id="KW-1185">Reference proteome</keyword>
<evidence type="ECO:0000313" key="6">
    <source>
        <dbReference type="Proteomes" id="UP000193218"/>
    </source>
</evidence>
<keyword evidence="2" id="KW-0732">Signal</keyword>
<comment type="caution">
    <text evidence="5">The sequence shown here is derived from an EMBL/GenBank/DDBJ whole genome shotgun (WGS) entry which is preliminary data.</text>
</comment>
<dbReference type="InterPro" id="IPR024382">
    <property type="entry name" value="Vps3844_C"/>
</dbReference>
<dbReference type="PROSITE" id="PS01186">
    <property type="entry name" value="EGF_2"/>
    <property type="match status" value="1"/>
</dbReference>
<feature type="domain" description="EGF-like" evidence="3 4">
    <location>
        <begin position="313"/>
        <end position="324"/>
    </location>
</feature>
<evidence type="ECO:0000256" key="1">
    <source>
        <dbReference type="SAM" id="Phobius"/>
    </source>
</evidence>
<dbReference type="InParanoid" id="A0A1Y1UHQ1"/>
<dbReference type="Proteomes" id="UP000193218">
    <property type="component" value="Unassembled WGS sequence"/>
</dbReference>
<proteinExistence type="predicted"/>
<dbReference type="PANTHER" id="PTHR36853">
    <property type="entry name" value="EXPRESSED PROTEIN"/>
    <property type="match status" value="1"/>
</dbReference>
<accession>A0A1Y1UHQ1</accession>
<dbReference type="Pfam" id="PF12955">
    <property type="entry name" value="Vps3844_C"/>
    <property type="match status" value="1"/>
</dbReference>
<dbReference type="GO" id="GO:0005783">
    <property type="term" value="C:endoplasmic reticulum"/>
    <property type="evidence" value="ECO:0007669"/>
    <property type="project" value="TreeGrafter"/>
</dbReference>
<evidence type="ECO:0000313" key="5">
    <source>
        <dbReference type="EMBL" id="ORX36615.1"/>
    </source>
</evidence>
<evidence type="ECO:0000256" key="2">
    <source>
        <dbReference type="SAM" id="SignalP"/>
    </source>
</evidence>
<dbReference type="InterPro" id="IPR053065">
    <property type="entry name" value="Archenteron_Induction-Rel"/>
</dbReference>
<dbReference type="GeneID" id="33559284"/>
<dbReference type="STRING" id="4999.A0A1Y1UHQ1"/>
<dbReference type="PROSITE" id="PS00022">
    <property type="entry name" value="EGF_1"/>
    <property type="match status" value="1"/>
</dbReference>